<dbReference type="SUPFAM" id="SSF81653">
    <property type="entry name" value="Calcium ATPase, transduction domain A"/>
    <property type="match status" value="1"/>
</dbReference>
<dbReference type="Gene3D" id="1.20.1110.10">
    <property type="entry name" value="Calcium-transporting ATPase, transmembrane domain"/>
    <property type="match status" value="1"/>
</dbReference>
<dbReference type="OMA" id="CDEYTQL"/>
<keyword evidence="3 6" id="KW-1133">Transmembrane helix</keyword>
<feature type="transmembrane region" description="Helical" evidence="6">
    <location>
        <begin position="250"/>
        <end position="271"/>
    </location>
</feature>
<keyword evidence="9" id="KW-1185">Reference proteome</keyword>
<dbReference type="GO" id="GO:0005524">
    <property type="term" value="F:ATP binding"/>
    <property type="evidence" value="ECO:0007669"/>
    <property type="project" value="InterPro"/>
</dbReference>
<dbReference type="GO" id="GO:0016020">
    <property type="term" value="C:membrane"/>
    <property type="evidence" value="ECO:0007669"/>
    <property type="project" value="UniProtKB-SubCell"/>
</dbReference>
<dbReference type="AlphaFoldDB" id="A0A0N1I1X4"/>
<feature type="compositionally biased region" description="Acidic residues" evidence="5">
    <location>
        <begin position="939"/>
        <end position="950"/>
    </location>
</feature>
<dbReference type="Pfam" id="PF00702">
    <property type="entry name" value="Hydrolase"/>
    <property type="match status" value="1"/>
</dbReference>
<comment type="subcellular location">
    <subcellularLocation>
        <location evidence="1">Membrane</location>
        <topology evidence="1">Multi-pass membrane protein</topology>
    </subcellularLocation>
</comment>
<proteinExistence type="predicted"/>
<dbReference type="InterPro" id="IPR036412">
    <property type="entry name" value="HAD-like_sf"/>
</dbReference>
<accession>A0A0N1I1X4</accession>
<feature type="region of interest" description="Disordered" evidence="5">
    <location>
        <begin position="1"/>
        <end position="39"/>
    </location>
</feature>
<evidence type="ECO:0000256" key="6">
    <source>
        <dbReference type="SAM" id="Phobius"/>
    </source>
</evidence>
<evidence type="ECO:0000313" key="9">
    <source>
        <dbReference type="Proteomes" id="UP000038009"/>
    </source>
</evidence>
<sequence length="1012" mass="108384">MDFSVGGCSPQGTEGSGAVRLRASPPLAPRAPTQPTRMPVTVPAPVALNSAALHTARHHFGINGIEVSTAGFFGCARCAVLSPPTLLVLSGLVLHLAVNADVGATFVFLSMLAALVVVVTQSAYISLRWATAMQRCFVRCSAVVYREGTWALVGSTQLVPGDLVQLTQGCVVYADCFLYQGSLLLDISQLTGSSDLMRAVPGYLLKAGTVVVDGSGCAVVRYTSSDTFIGQSVRLLEHLALGLTLPPVQYGYLLVSFSTLVVVVTMELVLYGLWRGRLRWSFTRVSYEVMLYAWVCLPLNLDVAVLQAVTRGASVAAWHTQAIVLRLGALLSLASMDTLVIDKSGTLTTGVYTVASTFRSFSPHYPSRDSLVQLMALAMKWRKPSSHPMRRAVLHCADLDACDRHLQLAYVEHEDEYRTSAILRQADGKLLRVTQGHLKSVLALLNTSCANHRNGGGAAAAASGQSAELLREWAEAQRLDTVWGYRGLRTQAVAVEEEIGEWRLAGLVTFEDTLRADAAELIRRCEDSGVSVTIASGDSKAVVATVAAALLPNRRSQQILIGADLPALEAWQALNASSAASMMPSCKSSLLMPTADVNADDQKAYAGCHVYAEMQPQNKVSLIRLLQRSGLRVGVFGDGINDAAAAHVADVGIALVTPERGPALTAFGAAWGADIALPSSRLTAACDLIAISRELFATVHSMFFHAFTAILQSAMLLGLAALMGPVQCHYDAGRTSCRSALAPSQLHLPFLVFLNVALLISQAWQTSDAGCWAAAPCHCSHPVAAMQSASMALVGVAGGAPFALGLPLAFLFRRCDSDDHHLTLLATTVTAYLSCLQLYLVLLCASPVRCGLRFLTSRAVYLACFSVSVGIMLKVAYSFCFRVQLALLLYCTVVSALQDAAKLGVHWVCYRRNFFGYRSCVDRMTGRHRRQREQQQLEAGDDGSGEGGEGEESRDGVPEDGFNGEPADTAVHRYLRPYVPMRGPVLGCLASLEMRLLRVAQSRPSGAAADEA</sequence>
<evidence type="ECO:0000313" key="8">
    <source>
        <dbReference type="EMBL" id="KPI84431.1"/>
    </source>
</evidence>
<evidence type="ECO:0000259" key="7">
    <source>
        <dbReference type="Pfam" id="PF00122"/>
    </source>
</evidence>
<organism evidence="8 9">
    <name type="scientific">Leptomonas seymouri</name>
    <dbReference type="NCBI Taxonomy" id="5684"/>
    <lineage>
        <taxon>Eukaryota</taxon>
        <taxon>Discoba</taxon>
        <taxon>Euglenozoa</taxon>
        <taxon>Kinetoplastea</taxon>
        <taxon>Metakinetoplastina</taxon>
        <taxon>Trypanosomatida</taxon>
        <taxon>Trypanosomatidae</taxon>
        <taxon>Leishmaniinae</taxon>
        <taxon>Leptomonas</taxon>
    </lineage>
</organism>
<feature type="domain" description="P-type ATPase A" evidence="7">
    <location>
        <begin position="141"/>
        <end position="237"/>
    </location>
</feature>
<dbReference type="Gene3D" id="2.70.150.10">
    <property type="entry name" value="Calcium-transporting ATPase, cytoplasmic transduction domain A"/>
    <property type="match status" value="1"/>
</dbReference>
<feature type="transmembrane region" description="Helical" evidence="6">
    <location>
        <begin position="702"/>
        <end position="726"/>
    </location>
</feature>
<reference evidence="8 9" key="1">
    <citation type="journal article" date="2015" name="PLoS Pathog.">
        <title>Leptomonas seymouri: Adaptations to the Dixenous Life Cycle Analyzed by Genome Sequencing, Transcriptome Profiling and Co-infection with Leishmania donovani.</title>
        <authorList>
            <person name="Kraeva N."/>
            <person name="Butenko A."/>
            <person name="Hlavacova J."/>
            <person name="Kostygov A."/>
            <person name="Myskova J."/>
            <person name="Grybchuk D."/>
            <person name="Lestinova T."/>
            <person name="Votypka J."/>
            <person name="Volf P."/>
            <person name="Opperdoes F."/>
            <person name="Flegontov P."/>
            <person name="Lukes J."/>
            <person name="Yurchenko V."/>
        </authorList>
    </citation>
    <scope>NUCLEOTIDE SEQUENCE [LARGE SCALE GENOMIC DNA]</scope>
    <source>
        <strain evidence="8 9">ATCC 30220</strain>
    </source>
</reference>
<dbReference type="VEuPathDB" id="TriTrypDB:Lsey_0259_0070"/>
<protein>
    <submittedName>
        <fullName evidence="8">Putative Proton motive ATPase</fullName>
    </submittedName>
</protein>
<evidence type="ECO:0000256" key="3">
    <source>
        <dbReference type="ARBA" id="ARBA00022989"/>
    </source>
</evidence>
<name>A0A0N1I1X4_LEPSE</name>
<feature type="transmembrane region" description="Helical" evidence="6">
    <location>
        <begin position="824"/>
        <end position="848"/>
    </location>
</feature>
<dbReference type="GO" id="GO:0016887">
    <property type="term" value="F:ATP hydrolysis activity"/>
    <property type="evidence" value="ECO:0007669"/>
    <property type="project" value="InterPro"/>
</dbReference>
<dbReference type="Gene3D" id="3.40.1110.10">
    <property type="entry name" value="Calcium-transporting ATPase, cytoplasmic domain N"/>
    <property type="match status" value="1"/>
</dbReference>
<dbReference type="Proteomes" id="UP000038009">
    <property type="component" value="Unassembled WGS sequence"/>
</dbReference>
<dbReference type="InterPro" id="IPR023299">
    <property type="entry name" value="ATPase_P-typ_cyto_dom_N"/>
</dbReference>
<dbReference type="InterPro" id="IPR023214">
    <property type="entry name" value="HAD_sf"/>
</dbReference>
<keyword evidence="2 6" id="KW-0812">Transmembrane</keyword>
<dbReference type="Pfam" id="PF00122">
    <property type="entry name" value="E1-E2_ATPase"/>
    <property type="match status" value="1"/>
</dbReference>
<dbReference type="PRINTS" id="PR00119">
    <property type="entry name" value="CATATPASE"/>
</dbReference>
<dbReference type="Gene3D" id="3.40.50.1000">
    <property type="entry name" value="HAD superfamily/HAD-like"/>
    <property type="match status" value="1"/>
</dbReference>
<dbReference type="EMBL" id="LJSK01000259">
    <property type="protein sequence ID" value="KPI84431.1"/>
    <property type="molecule type" value="Genomic_DNA"/>
</dbReference>
<feature type="transmembrane region" description="Helical" evidence="6">
    <location>
        <begin position="791"/>
        <end position="812"/>
    </location>
</feature>
<feature type="transmembrane region" description="Helical" evidence="6">
    <location>
        <begin position="860"/>
        <end position="880"/>
    </location>
</feature>
<evidence type="ECO:0000256" key="5">
    <source>
        <dbReference type="SAM" id="MobiDB-lite"/>
    </source>
</evidence>
<evidence type="ECO:0000256" key="4">
    <source>
        <dbReference type="ARBA" id="ARBA00023136"/>
    </source>
</evidence>
<evidence type="ECO:0000256" key="2">
    <source>
        <dbReference type="ARBA" id="ARBA00022692"/>
    </source>
</evidence>
<dbReference type="InterPro" id="IPR001757">
    <property type="entry name" value="P_typ_ATPase"/>
</dbReference>
<dbReference type="NCBIfam" id="TIGR01494">
    <property type="entry name" value="ATPase_P-type"/>
    <property type="match status" value="2"/>
</dbReference>
<dbReference type="InterPro" id="IPR008250">
    <property type="entry name" value="ATPase_P-typ_transduc_dom_A_sf"/>
</dbReference>
<keyword evidence="4 6" id="KW-0472">Membrane</keyword>
<feature type="transmembrane region" description="Helical" evidence="6">
    <location>
        <begin position="104"/>
        <end position="125"/>
    </location>
</feature>
<feature type="transmembrane region" description="Helical" evidence="6">
    <location>
        <begin position="78"/>
        <end position="98"/>
    </location>
</feature>
<dbReference type="PANTHER" id="PTHR42861">
    <property type="entry name" value="CALCIUM-TRANSPORTING ATPASE"/>
    <property type="match status" value="1"/>
</dbReference>
<feature type="region of interest" description="Disordered" evidence="5">
    <location>
        <begin position="928"/>
        <end position="967"/>
    </location>
</feature>
<dbReference type="OrthoDB" id="432719at2759"/>
<evidence type="ECO:0000256" key="1">
    <source>
        <dbReference type="ARBA" id="ARBA00004141"/>
    </source>
</evidence>
<comment type="caution">
    <text evidence="8">The sequence shown here is derived from an EMBL/GenBank/DDBJ whole genome shotgun (WGS) entry which is preliminary data.</text>
</comment>
<gene>
    <name evidence="8" type="ORF">ABL78_6513</name>
</gene>
<dbReference type="SUPFAM" id="SSF56784">
    <property type="entry name" value="HAD-like"/>
    <property type="match status" value="1"/>
</dbReference>
<dbReference type="InterPro" id="IPR059000">
    <property type="entry name" value="ATPase_P-type_domA"/>
</dbReference>